<name>A0A2G5HJ71_CERBT</name>
<evidence type="ECO:0000313" key="2">
    <source>
        <dbReference type="EMBL" id="WPB01633.1"/>
    </source>
</evidence>
<organism evidence="1 3">
    <name type="scientific">Cercospora beticola</name>
    <name type="common">Sugarbeet leaf spot fungus</name>
    <dbReference type="NCBI Taxonomy" id="122368"/>
    <lineage>
        <taxon>Eukaryota</taxon>
        <taxon>Fungi</taxon>
        <taxon>Dikarya</taxon>
        <taxon>Ascomycota</taxon>
        <taxon>Pezizomycotina</taxon>
        <taxon>Dothideomycetes</taxon>
        <taxon>Dothideomycetidae</taxon>
        <taxon>Mycosphaerellales</taxon>
        <taxon>Mycosphaerellaceae</taxon>
        <taxon>Cercospora</taxon>
    </lineage>
</organism>
<dbReference type="AlphaFoldDB" id="A0A2G5HJ71"/>
<evidence type="ECO:0000313" key="3">
    <source>
        <dbReference type="Proteomes" id="UP000230605"/>
    </source>
</evidence>
<dbReference type="EMBL" id="CP134187">
    <property type="protein sequence ID" value="WPB01633.1"/>
    <property type="molecule type" value="Genomic_DNA"/>
</dbReference>
<sequence>MLVVPALVGRFRSYQPMSMSLLRTCKQIHNEATGLLYCGTTFSIEPSSVESAEVHLNKLTTNEGMQRVKRVVIRAWTTYDHEREKHVFDRKILKGMIANLGKLRSFAGKFEQLTWELQVQDGIELKIDVFDYESSLAKTIAGARKTIAKTAADGDKKWAACEEKFLSELGLDAA</sequence>
<keyword evidence="4" id="KW-1185">Reference proteome</keyword>
<evidence type="ECO:0000313" key="4">
    <source>
        <dbReference type="Proteomes" id="UP001302367"/>
    </source>
</evidence>
<dbReference type="Proteomes" id="UP001302367">
    <property type="component" value="Chromosome 4"/>
</dbReference>
<evidence type="ECO:0000313" key="1">
    <source>
        <dbReference type="EMBL" id="PIA92588.1"/>
    </source>
</evidence>
<proteinExistence type="predicted"/>
<dbReference type="OrthoDB" id="2951834at2759"/>
<gene>
    <name evidence="1" type="ORF">CB0940_04395</name>
    <name evidence="2" type="ORF">RHO25_006263</name>
</gene>
<reference evidence="1 3" key="1">
    <citation type="submission" date="2015-10" db="EMBL/GenBank/DDBJ databases">
        <title>The cercosporin biosynthetic gene cluster was horizontally transferred to several fungal lineages and shown to be expanded in Cercospora beticola based on microsynteny with recipient genomes.</title>
        <authorList>
            <person name="De Jonge R."/>
            <person name="Ebert M.K."/>
            <person name="Suttle J.C."/>
            <person name="Jurick Ii W.M."/>
            <person name="Secor G.A."/>
            <person name="Thomma B.P."/>
            <person name="Van De Peer Y."/>
            <person name="Bolton M.D."/>
        </authorList>
    </citation>
    <scope>NUCLEOTIDE SEQUENCE [LARGE SCALE GENOMIC DNA]</scope>
    <source>
        <strain evidence="1 3">09-40</strain>
    </source>
</reference>
<dbReference type="EMBL" id="LKMD01000105">
    <property type="protein sequence ID" value="PIA92588.1"/>
    <property type="molecule type" value="Genomic_DNA"/>
</dbReference>
<protein>
    <submittedName>
        <fullName evidence="1">Uncharacterized protein</fullName>
    </submittedName>
</protein>
<reference evidence="2 4" key="2">
    <citation type="submission" date="2023-09" db="EMBL/GenBank/DDBJ databases">
        <title>Complete-Gapless Cercospora beticola genome.</title>
        <authorList>
            <person name="Wyatt N.A."/>
            <person name="Spanner R.E."/>
            <person name="Bolton M.D."/>
        </authorList>
    </citation>
    <scope>NUCLEOTIDE SEQUENCE [LARGE SCALE GENOMIC DNA]</scope>
    <source>
        <strain evidence="2">Cb09-40</strain>
    </source>
</reference>
<dbReference type="Proteomes" id="UP000230605">
    <property type="component" value="Chromosome 4"/>
</dbReference>
<accession>A0A2G5HJ71</accession>